<reference evidence="3" key="2">
    <citation type="submission" date="2019-10" db="EMBL/GenBank/DDBJ databases">
        <title>A de novo genome assembly of a pear dwarfing rootstock.</title>
        <authorList>
            <person name="Wang F."/>
            <person name="Wang J."/>
            <person name="Li S."/>
            <person name="Zhang Y."/>
            <person name="Fang M."/>
            <person name="Ma L."/>
            <person name="Zhao Y."/>
            <person name="Jiang S."/>
        </authorList>
    </citation>
    <scope>NUCLEOTIDE SEQUENCE [LARGE SCALE GENOMIC DNA]</scope>
</reference>
<gene>
    <name evidence="2" type="ORF">D8674_025439</name>
</gene>
<feature type="region of interest" description="Disordered" evidence="1">
    <location>
        <begin position="45"/>
        <end position="107"/>
    </location>
</feature>
<evidence type="ECO:0000256" key="1">
    <source>
        <dbReference type="SAM" id="MobiDB-lite"/>
    </source>
</evidence>
<dbReference type="EMBL" id="SMOL01000231">
    <property type="protein sequence ID" value="KAB2623257.1"/>
    <property type="molecule type" value="Genomic_DNA"/>
</dbReference>
<accession>A0A5N5H8K9</accession>
<organism evidence="2 3">
    <name type="scientific">Pyrus ussuriensis x Pyrus communis</name>
    <dbReference type="NCBI Taxonomy" id="2448454"/>
    <lineage>
        <taxon>Eukaryota</taxon>
        <taxon>Viridiplantae</taxon>
        <taxon>Streptophyta</taxon>
        <taxon>Embryophyta</taxon>
        <taxon>Tracheophyta</taxon>
        <taxon>Spermatophyta</taxon>
        <taxon>Magnoliopsida</taxon>
        <taxon>eudicotyledons</taxon>
        <taxon>Gunneridae</taxon>
        <taxon>Pentapetalae</taxon>
        <taxon>rosids</taxon>
        <taxon>fabids</taxon>
        <taxon>Rosales</taxon>
        <taxon>Rosaceae</taxon>
        <taxon>Amygdaloideae</taxon>
        <taxon>Maleae</taxon>
        <taxon>Pyrus</taxon>
    </lineage>
</organism>
<comment type="caution">
    <text evidence="2">The sequence shown here is derived from an EMBL/GenBank/DDBJ whole genome shotgun (WGS) entry which is preliminary data.</text>
</comment>
<dbReference type="AlphaFoldDB" id="A0A5N5H8K9"/>
<protein>
    <submittedName>
        <fullName evidence="2">Uncharacterized protein</fullName>
    </submittedName>
</protein>
<sequence length="107" mass="11890">MYPQITAVQKTTSFSGISSNILCACSKYPHFAYKPSKQEVVGRETRDWKRREDSEPEEVAGHGGERLRVRRVAPSQVAGKEEDEDRSQVRGAAEVANGNRELGILEG</sequence>
<feature type="compositionally biased region" description="Basic and acidic residues" evidence="1">
    <location>
        <begin position="45"/>
        <end position="67"/>
    </location>
</feature>
<proteinExistence type="predicted"/>
<dbReference type="Proteomes" id="UP000327157">
    <property type="component" value="Chromosome 4"/>
</dbReference>
<evidence type="ECO:0000313" key="3">
    <source>
        <dbReference type="Proteomes" id="UP000327157"/>
    </source>
</evidence>
<name>A0A5N5H8K9_9ROSA</name>
<evidence type="ECO:0000313" key="2">
    <source>
        <dbReference type="EMBL" id="KAB2623257.1"/>
    </source>
</evidence>
<keyword evidence="3" id="KW-1185">Reference proteome</keyword>
<reference evidence="2 3" key="1">
    <citation type="submission" date="2019-09" db="EMBL/GenBank/DDBJ databases">
        <authorList>
            <person name="Ou C."/>
        </authorList>
    </citation>
    <scope>NUCLEOTIDE SEQUENCE [LARGE SCALE GENOMIC DNA]</scope>
    <source>
        <strain evidence="2">S2</strain>
        <tissue evidence="2">Leaf</tissue>
    </source>
</reference>
<reference evidence="2 3" key="3">
    <citation type="submission" date="2019-11" db="EMBL/GenBank/DDBJ databases">
        <title>A de novo genome assembly of a pear dwarfing rootstock.</title>
        <authorList>
            <person name="Wang F."/>
            <person name="Wang J."/>
            <person name="Li S."/>
            <person name="Zhang Y."/>
            <person name="Fang M."/>
            <person name="Ma L."/>
            <person name="Zhao Y."/>
            <person name="Jiang S."/>
        </authorList>
    </citation>
    <scope>NUCLEOTIDE SEQUENCE [LARGE SCALE GENOMIC DNA]</scope>
    <source>
        <strain evidence="2">S2</strain>
        <tissue evidence="2">Leaf</tissue>
    </source>
</reference>